<sequence>MAVSGTHDTVLKFVKDTFPEPASTKILDIGAGQGSLSLKLKQAGYQVCACDIDANNFKVADIECLEVDANGDLPYEAGTFDLVLSIEVIEHIENHSGFFTNVNRVLKPNGKYVFSTPNILSLKYRLSFLLTGYGYSFGPLEPFVRSPAEQHISPFSLDRYTWMLSMCGFEIATFRTDKLQSSSKIWYFLAPLIRSLAKKRFGNSPTVQRQNSKTALLGRKLFIMASKRGK</sequence>
<keyword evidence="1" id="KW-0489">Methyltransferase</keyword>
<evidence type="ECO:0000313" key="4">
    <source>
        <dbReference type="EMBL" id="OOE88679.1"/>
    </source>
</evidence>
<protein>
    <recommendedName>
        <fullName evidence="6">SAM-dependent methyltransferase</fullName>
    </recommendedName>
</protein>
<dbReference type="Gene3D" id="3.40.50.150">
    <property type="entry name" value="Vaccinia Virus protein VP39"/>
    <property type="match status" value="1"/>
</dbReference>
<evidence type="ECO:0000313" key="5">
    <source>
        <dbReference type="Proteomes" id="UP000188627"/>
    </source>
</evidence>
<keyword evidence="5" id="KW-1185">Reference proteome</keyword>
<name>A0ABX3KHN2_9GAMM</name>
<dbReference type="InterPro" id="IPR029063">
    <property type="entry name" value="SAM-dependent_MTases_sf"/>
</dbReference>
<evidence type="ECO:0000256" key="2">
    <source>
        <dbReference type="ARBA" id="ARBA00022679"/>
    </source>
</evidence>
<accession>A0ABX3KHN2</accession>
<keyword evidence="3" id="KW-0949">S-adenosyl-L-methionine</keyword>
<reference evidence="5" key="1">
    <citation type="submission" date="2017-01" db="EMBL/GenBank/DDBJ databases">
        <title>Draft genome of the species Salinivibrio sharmensis.</title>
        <authorList>
            <person name="Lopez-Hermoso C."/>
            <person name="De La Haba R."/>
            <person name="Sanchez-Porro C."/>
            <person name="Ventosa A."/>
        </authorList>
    </citation>
    <scope>NUCLEOTIDE SEQUENCE [LARGE SCALE GENOMIC DNA]</scope>
    <source>
        <strain evidence="5">CBH463</strain>
    </source>
</reference>
<comment type="caution">
    <text evidence="4">The sequence shown here is derived from an EMBL/GenBank/DDBJ whole genome shotgun (WGS) entry which is preliminary data.</text>
</comment>
<evidence type="ECO:0000256" key="3">
    <source>
        <dbReference type="ARBA" id="ARBA00022691"/>
    </source>
</evidence>
<keyword evidence="2" id="KW-0808">Transferase</keyword>
<dbReference type="Proteomes" id="UP000188627">
    <property type="component" value="Unassembled WGS sequence"/>
</dbReference>
<dbReference type="PANTHER" id="PTHR43464:SF19">
    <property type="entry name" value="UBIQUINONE BIOSYNTHESIS O-METHYLTRANSFERASE, MITOCHONDRIAL"/>
    <property type="match status" value="1"/>
</dbReference>
<evidence type="ECO:0008006" key="6">
    <source>
        <dbReference type="Google" id="ProtNLM"/>
    </source>
</evidence>
<organism evidence="4 5">
    <name type="scientific">Salinivibrio sharmensis</name>
    <dbReference type="NCBI Taxonomy" id="390883"/>
    <lineage>
        <taxon>Bacteria</taxon>
        <taxon>Pseudomonadati</taxon>
        <taxon>Pseudomonadota</taxon>
        <taxon>Gammaproteobacteria</taxon>
        <taxon>Vibrionales</taxon>
        <taxon>Vibrionaceae</taxon>
        <taxon>Salinivibrio</taxon>
    </lineage>
</organism>
<gene>
    <name evidence="4" type="ORF">BZG74_08280</name>
</gene>
<evidence type="ECO:0000256" key="1">
    <source>
        <dbReference type="ARBA" id="ARBA00022603"/>
    </source>
</evidence>
<dbReference type="RefSeq" id="WP_077772157.1">
    <property type="nucleotide sequence ID" value="NZ_MUFC01000006.1"/>
</dbReference>
<dbReference type="Pfam" id="PF13489">
    <property type="entry name" value="Methyltransf_23"/>
    <property type="match status" value="1"/>
</dbReference>
<dbReference type="PANTHER" id="PTHR43464">
    <property type="entry name" value="METHYLTRANSFERASE"/>
    <property type="match status" value="1"/>
</dbReference>
<dbReference type="EMBL" id="MUFC01000006">
    <property type="protein sequence ID" value="OOE88679.1"/>
    <property type="molecule type" value="Genomic_DNA"/>
</dbReference>
<proteinExistence type="predicted"/>
<dbReference type="CDD" id="cd02440">
    <property type="entry name" value="AdoMet_MTases"/>
    <property type="match status" value="1"/>
</dbReference>
<dbReference type="SUPFAM" id="SSF53335">
    <property type="entry name" value="S-adenosyl-L-methionine-dependent methyltransferases"/>
    <property type="match status" value="1"/>
</dbReference>